<reference evidence="1 2" key="1">
    <citation type="submission" date="2020-10" db="EMBL/GenBank/DDBJ databases">
        <title>Blautia liquoris sp.nov., isolated from the mud in a fermentation cellar used for the production of Chinese strong-flavoured liquor.</title>
        <authorList>
            <person name="Lu L."/>
        </authorList>
    </citation>
    <scope>NUCLEOTIDE SEQUENCE [LARGE SCALE GENOMIC DNA]</scope>
    <source>
        <strain evidence="1 2">LZLJ-3</strain>
    </source>
</reference>
<sequence>MNNNMIHIKTAMELFPGFQYLFRGDMAEIDFSVIEFLLKQGWALESSDEARINAVFQAGMDKNDIYGTSFSSLSSVKDVIGKCRFVASDMDELRIINEAASGILPQGHLESVGISVVLEDYDNKKLKGFRMTDISELSAFARKLPYISLRGCFLKGDTHNLSGESLGRYIQNCYETAKQISTLVPCKISYVDAAGCMEPVFQTIQEGREVSDKLKIMAEIVNNLNQTSFYAKLLIQ</sequence>
<dbReference type="KEGG" id="bliq:INP51_10800"/>
<dbReference type="Proteomes" id="UP000593601">
    <property type="component" value="Chromosome"/>
</dbReference>
<gene>
    <name evidence="1" type="ORF">INP51_10800</name>
</gene>
<accession>A0A7M2RG18</accession>
<dbReference type="EMBL" id="CP063304">
    <property type="protein sequence ID" value="QOV18497.1"/>
    <property type="molecule type" value="Genomic_DNA"/>
</dbReference>
<organism evidence="1 2">
    <name type="scientific">Blautia liquoris</name>
    <dbReference type="NCBI Taxonomy" id="2779518"/>
    <lineage>
        <taxon>Bacteria</taxon>
        <taxon>Bacillati</taxon>
        <taxon>Bacillota</taxon>
        <taxon>Clostridia</taxon>
        <taxon>Lachnospirales</taxon>
        <taxon>Lachnospiraceae</taxon>
        <taxon>Blautia</taxon>
    </lineage>
</organism>
<dbReference type="RefSeq" id="WP_193734859.1">
    <property type="nucleotide sequence ID" value="NZ_CP063304.1"/>
</dbReference>
<dbReference type="InterPro" id="IPR029066">
    <property type="entry name" value="PLP-binding_barrel"/>
</dbReference>
<evidence type="ECO:0000313" key="2">
    <source>
        <dbReference type="Proteomes" id="UP000593601"/>
    </source>
</evidence>
<protein>
    <submittedName>
        <fullName evidence="1">Uncharacterized protein</fullName>
    </submittedName>
</protein>
<evidence type="ECO:0000313" key="1">
    <source>
        <dbReference type="EMBL" id="QOV18497.1"/>
    </source>
</evidence>
<proteinExistence type="predicted"/>
<dbReference type="AlphaFoldDB" id="A0A7M2RG18"/>
<keyword evidence="2" id="KW-1185">Reference proteome</keyword>
<name>A0A7M2RG18_9FIRM</name>
<dbReference type="Gene3D" id="3.20.20.10">
    <property type="entry name" value="Alanine racemase"/>
    <property type="match status" value="1"/>
</dbReference>